<dbReference type="AlphaFoldDB" id="A0A4R1HI29"/>
<keyword evidence="1" id="KW-0812">Transmembrane</keyword>
<dbReference type="Proteomes" id="UP000295560">
    <property type="component" value="Unassembled WGS sequence"/>
</dbReference>
<keyword evidence="1" id="KW-1133">Transmembrane helix</keyword>
<dbReference type="RefSeq" id="WP_132429274.1">
    <property type="nucleotide sequence ID" value="NZ_SMFZ01000002.1"/>
</dbReference>
<dbReference type="EMBL" id="SMFZ01000002">
    <property type="protein sequence ID" value="TCK20493.1"/>
    <property type="molecule type" value="Genomic_DNA"/>
</dbReference>
<keyword evidence="3" id="KW-1185">Reference proteome</keyword>
<dbReference type="InterPro" id="IPR018688">
    <property type="entry name" value="PpoB2-like"/>
</dbReference>
<protein>
    <submittedName>
        <fullName evidence="2">Putative metal-binding membrane protein</fullName>
    </submittedName>
</protein>
<feature type="transmembrane region" description="Helical" evidence="1">
    <location>
        <begin position="130"/>
        <end position="154"/>
    </location>
</feature>
<proteinExistence type="predicted"/>
<feature type="transmembrane region" description="Helical" evidence="1">
    <location>
        <begin position="12"/>
        <end position="34"/>
    </location>
</feature>
<gene>
    <name evidence="2" type="ORF">EV378_4452</name>
</gene>
<accession>A0A4R1HI29</accession>
<reference evidence="2 3" key="1">
    <citation type="submission" date="2019-03" db="EMBL/GenBank/DDBJ databases">
        <title>Sequencing the genomes of 1000 actinobacteria strains.</title>
        <authorList>
            <person name="Klenk H.-P."/>
        </authorList>
    </citation>
    <scope>NUCLEOTIDE SEQUENCE [LARGE SCALE GENOMIC DNA]</scope>
    <source>
        <strain evidence="2 3">DSM 44969</strain>
    </source>
</reference>
<dbReference type="OrthoDB" id="164118at2"/>
<keyword evidence="1" id="KW-0472">Membrane</keyword>
<dbReference type="Pfam" id="PF09948">
    <property type="entry name" value="PpoB2"/>
    <property type="match status" value="1"/>
</dbReference>
<name>A0A4R1HI29_PSEEN</name>
<organism evidence="2 3">
    <name type="scientific">Pseudonocardia endophytica</name>
    <dbReference type="NCBI Taxonomy" id="401976"/>
    <lineage>
        <taxon>Bacteria</taxon>
        <taxon>Bacillati</taxon>
        <taxon>Actinomycetota</taxon>
        <taxon>Actinomycetes</taxon>
        <taxon>Pseudonocardiales</taxon>
        <taxon>Pseudonocardiaceae</taxon>
        <taxon>Pseudonocardia</taxon>
    </lineage>
</organism>
<feature type="transmembrane region" description="Helical" evidence="1">
    <location>
        <begin position="175"/>
        <end position="195"/>
    </location>
</feature>
<evidence type="ECO:0000256" key="1">
    <source>
        <dbReference type="SAM" id="Phobius"/>
    </source>
</evidence>
<feature type="transmembrane region" description="Helical" evidence="1">
    <location>
        <begin position="54"/>
        <end position="79"/>
    </location>
</feature>
<comment type="caution">
    <text evidence="2">The sequence shown here is derived from an EMBL/GenBank/DDBJ whole genome shotgun (WGS) entry which is preliminary data.</text>
</comment>
<feature type="transmembrane region" description="Helical" evidence="1">
    <location>
        <begin position="91"/>
        <end position="118"/>
    </location>
</feature>
<feature type="transmembrane region" description="Helical" evidence="1">
    <location>
        <begin position="201"/>
        <end position="220"/>
    </location>
</feature>
<sequence length="257" mass="25794">MTTTRVPGTSRAPGPVVVTVLALAAAAWIALVATHGSSESGHAAHGGRGAATELAGWALMVVAMMLPPALPLAGVLSRLVAGRAGAWRYPVVALCAFVGVWVAAGAVLVSGAAGVGLLVSRVLPGAEVRAAGVVVVLAGLYQFTPLRNACLTACRSPRWFAMRFWGGRGPACDSAALGVAYGVSCVGCCWALMALCLTTGAFALPVMVALAVVMAAERLVQGGASVARGTGVVLVVLGVLLLTDLFPFALVRPLIGA</sequence>
<evidence type="ECO:0000313" key="2">
    <source>
        <dbReference type="EMBL" id="TCK20493.1"/>
    </source>
</evidence>
<feature type="transmembrane region" description="Helical" evidence="1">
    <location>
        <begin position="232"/>
        <end position="255"/>
    </location>
</feature>
<evidence type="ECO:0000313" key="3">
    <source>
        <dbReference type="Proteomes" id="UP000295560"/>
    </source>
</evidence>